<evidence type="ECO:0000313" key="2">
    <source>
        <dbReference type="EMBL" id="EDL96466.1"/>
    </source>
</evidence>
<dbReference type="AlphaFoldDB" id="A6JXE5"/>
<proteinExistence type="predicted"/>
<accession>A6JXE5</accession>
<sequence>MGGLPGIPGGVDSKGPGPSATCPQQKPPILLSLQRGSKS</sequence>
<dbReference type="Proteomes" id="UP000234681">
    <property type="component" value="Chromosome 3"/>
</dbReference>
<gene>
    <name evidence="2" type="ORF">rCG_32246</name>
</gene>
<evidence type="ECO:0000313" key="3">
    <source>
        <dbReference type="Proteomes" id="UP000234681"/>
    </source>
</evidence>
<protein>
    <submittedName>
        <fullName evidence="2">RCG32246</fullName>
    </submittedName>
</protein>
<name>A6JXE5_RAT</name>
<evidence type="ECO:0000256" key="1">
    <source>
        <dbReference type="SAM" id="MobiDB-lite"/>
    </source>
</evidence>
<reference evidence="2 3" key="1">
    <citation type="submission" date="2005-09" db="EMBL/GenBank/DDBJ databases">
        <authorList>
            <person name="Mural R.J."/>
            <person name="Li P.W."/>
            <person name="Adams M.D."/>
            <person name="Amanatides P.G."/>
            <person name="Baden-Tillson H."/>
            <person name="Barnstead M."/>
            <person name="Chin S.H."/>
            <person name="Dew I."/>
            <person name="Evans C.A."/>
            <person name="Ferriera S."/>
            <person name="Flanigan M."/>
            <person name="Fosler C."/>
            <person name="Glodek A."/>
            <person name="Gu Z."/>
            <person name="Holt R.A."/>
            <person name="Jennings D."/>
            <person name="Kraft C.L."/>
            <person name="Lu F."/>
            <person name="Nguyen T."/>
            <person name="Nusskern D.R."/>
            <person name="Pfannkoch C.M."/>
            <person name="Sitter C."/>
            <person name="Sutton G.G."/>
            <person name="Venter J.C."/>
            <person name="Wang Z."/>
            <person name="Woodage T."/>
            <person name="Zheng X.H."/>
            <person name="Zhong F."/>
        </authorList>
    </citation>
    <scope>NUCLEOTIDE SEQUENCE [LARGE SCALE GENOMIC DNA]</scope>
    <source>
        <strain>BN</strain>
        <strain evidence="3">Sprague-Dawley</strain>
    </source>
</reference>
<feature type="region of interest" description="Disordered" evidence="1">
    <location>
        <begin position="1"/>
        <end position="39"/>
    </location>
</feature>
<dbReference type="EMBL" id="CH474005">
    <property type="protein sequence ID" value="EDL96466.1"/>
    <property type="molecule type" value="Genomic_DNA"/>
</dbReference>
<organism evidence="2 3">
    <name type="scientific">Rattus norvegicus</name>
    <name type="common">Rat</name>
    <dbReference type="NCBI Taxonomy" id="10116"/>
    <lineage>
        <taxon>Eukaryota</taxon>
        <taxon>Metazoa</taxon>
        <taxon>Chordata</taxon>
        <taxon>Craniata</taxon>
        <taxon>Vertebrata</taxon>
        <taxon>Euteleostomi</taxon>
        <taxon>Mammalia</taxon>
        <taxon>Eutheria</taxon>
        <taxon>Euarchontoglires</taxon>
        <taxon>Glires</taxon>
        <taxon>Rodentia</taxon>
        <taxon>Myomorpha</taxon>
        <taxon>Muroidea</taxon>
        <taxon>Muridae</taxon>
        <taxon>Murinae</taxon>
        <taxon>Rattus</taxon>
    </lineage>
</organism>